<evidence type="ECO:0000256" key="5">
    <source>
        <dbReference type="ARBA" id="ARBA00023180"/>
    </source>
</evidence>
<proteinExistence type="inferred from homology"/>
<comment type="subcellular location">
    <subcellularLocation>
        <location evidence="1">Membrane</location>
        <topology evidence="1">Multi-pass membrane protein</topology>
    </subcellularLocation>
</comment>
<sequence length="276" mass="31715">MTVLKKYKQEVVPMPQRQLARLDLWIRVKLKPQDLRAASNLTLFAWLIIAFELKCCAAAYKNWVCAMFIPFQRDGVKFHPCRDFCSLVEQQCPYFLPDTKLQYAGESTFICTDPDIEEDIESMSEPPPYAELPHCYLPCHLGLGRREDLIDEDKRCHRLIPVPSSREIVTVSTTIKTNVNTTSRGVPIVQETLVVLTFTLLLGLMEKSTYCIISHILTRENSYISSLNGLCIHDLYLDEAWFLDLKILRPGMRHGIRRKAIGFKRLLISAQHICNA</sequence>
<dbReference type="AlphaFoldDB" id="T1J4T6"/>
<name>T1J4T6_STRMM</name>
<organism evidence="7 8">
    <name type="scientific">Strigamia maritima</name>
    <name type="common">European centipede</name>
    <name type="synonym">Geophilus maritimus</name>
    <dbReference type="NCBI Taxonomy" id="126957"/>
    <lineage>
        <taxon>Eukaryota</taxon>
        <taxon>Metazoa</taxon>
        <taxon>Ecdysozoa</taxon>
        <taxon>Arthropoda</taxon>
        <taxon>Myriapoda</taxon>
        <taxon>Chilopoda</taxon>
        <taxon>Pleurostigmophora</taxon>
        <taxon>Geophilomorpha</taxon>
        <taxon>Linotaeniidae</taxon>
        <taxon>Strigamia</taxon>
    </lineage>
</organism>
<dbReference type="PANTHER" id="PTHR15819">
    <property type="entry name" value="TRANSMEMBRANE PROTEIN FAM155"/>
    <property type="match status" value="1"/>
</dbReference>
<keyword evidence="8" id="KW-1185">Reference proteome</keyword>
<evidence type="ECO:0000256" key="6">
    <source>
        <dbReference type="ARBA" id="ARBA00029445"/>
    </source>
</evidence>
<dbReference type="HOGENOM" id="CLU_1009432_0_0_1"/>
<dbReference type="EnsemblMetazoa" id="SMAR008632-RA">
    <property type="protein sequence ID" value="SMAR008632-PA"/>
    <property type="gene ID" value="SMAR008632"/>
</dbReference>
<dbReference type="GO" id="GO:0005886">
    <property type="term" value="C:plasma membrane"/>
    <property type="evidence" value="ECO:0007669"/>
    <property type="project" value="TreeGrafter"/>
</dbReference>
<dbReference type="Gene3D" id="1.10.2000.10">
    <property type="entry name" value="Frizzled cysteine-rich domain"/>
    <property type="match status" value="1"/>
</dbReference>
<dbReference type="InterPro" id="IPR036790">
    <property type="entry name" value="Frizzled_dom_sf"/>
</dbReference>
<reference evidence="8" key="1">
    <citation type="submission" date="2011-05" db="EMBL/GenBank/DDBJ databases">
        <authorList>
            <person name="Richards S.R."/>
            <person name="Qu J."/>
            <person name="Jiang H."/>
            <person name="Jhangiani S.N."/>
            <person name="Agravi P."/>
            <person name="Goodspeed R."/>
            <person name="Gross S."/>
            <person name="Mandapat C."/>
            <person name="Jackson L."/>
            <person name="Mathew T."/>
            <person name="Pu L."/>
            <person name="Thornton R."/>
            <person name="Saada N."/>
            <person name="Wilczek-Boney K.B."/>
            <person name="Lee S."/>
            <person name="Kovar C."/>
            <person name="Wu Y."/>
            <person name="Scherer S.E."/>
            <person name="Worley K.C."/>
            <person name="Muzny D.M."/>
            <person name="Gibbs R."/>
        </authorList>
    </citation>
    <scope>NUCLEOTIDE SEQUENCE</scope>
    <source>
        <strain evidence="8">Brora</strain>
    </source>
</reference>
<dbReference type="Proteomes" id="UP000014500">
    <property type="component" value="Unassembled WGS sequence"/>
</dbReference>
<evidence type="ECO:0000313" key="8">
    <source>
        <dbReference type="Proteomes" id="UP000014500"/>
    </source>
</evidence>
<dbReference type="STRING" id="126957.T1J4T6"/>
<keyword evidence="4" id="KW-0472">Membrane</keyword>
<reference evidence="7" key="2">
    <citation type="submission" date="2015-02" db="UniProtKB">
        <authorList>
            <consortium name="EnsemblMetazoa"/>
        </authorList>
    </citation>
    <scope>IDENTIFICATION</scope>
</reference>
<evidence type="ECO:0000313" key="7">
    <source>
        <dbReference type="EnsemblMetazoa" id="SMAR008632-PA"/>
    </source>
</evidence>
<dbReference type="GO" id="GO:0098703">
    <property type="term" value="P:calcium ion import across plasma membrane"/>
    <property type="evidence" value="ECO:0007669"/>
    <property type="project" value="TreeGrafter"/>
</dbReference>
<dbReference type="InterPro" id="IPR055288">
    <property type="entry name" value="NALCN_aux_factor_1/2"/>
</dbReference>
<dbReference type="GO" id="GO:0015275">
    <property type="term" value="F:stretch-activated, monoatomic cation-selective, calcium channel activity"/>
    <property type="evidence" value="ECO:0007669"/>
    <property type="project" value="TreeGrafter"/>
</dbReference>
<evidence type="ECO:0000256" key="2">
    <source>
        <dbReference type="ARBA" id="ARBA00022692"/>
    </source>
</evidence>
<keyword evidence="3" id="KW-1133">Transmembrane helix</keyword>
<accession>T1J4T6</accession>
<comment type="similarity">
    <text evidence="6">Belongs to the NALF family.</text>
</comment>
<evidence type="ECO:0000256" key="3">
    <source>
        <dbReference type="ARBA" id="ARBA00022989"/>
    </source>
</evidence>
<dbReference type="PANTHER" id="PTHR15819:SF11">
    <property type="entry name" value="MID1, ISOFORM A"/>
    <property type="match status" value="1"/>
</dbReference>
<protein>
    <recommendedName>
        <fullName evidence="9">FZ domain-containing protein</fullName>
    </recommendedName>
</protein>
<keyword evidence="5" id="KW-0325">Glycoprotein</keyword>
<evidence type="ECO:0000256" key="1">
    <source>
        <dbReference type="ARBA" id="ARBA00004141"/>
    </source>
</evidence>
<dbReference type="SUPFAM" id="SSF63501">
    <property type="entry name" value="Frizzled cysteine-rich domain"/>
    <property type="match status" value="1"/>
</dbReference>
<evidence type="ECO:0000256" key="4">
    <source>
        <dbReference type="ARBA" id="ARBA00023136"/>
    </source>
</evidence>
<keyword evidence="2" id="KW-0812">Transmembrane</keyword>
<dbReference type="EMBL" id="JH431849">
    <property type="status" value="NOT_ANNOTATED_CDS"/>
    <property type="molecule type" value="Genomic_DNA"/>
</dbReference>
<evidence type="ECO:0008006" key="9">
    <source>
        <dbReference type="Google" id="ProtNLM"/>
    </source>
</evidence>